<dbReference type="AlphaFoldDB" id="A0AAV7VRG7"/>
<dbReference type="Proteomes" id="UP001066276">
    <property type="component" value="Chromosome 2_1"/>
</dbReference>
<reference evidence="2" key="1">
    <citation type="journal article" date="2022" name="bioRxiv">
        <title>Sequencing and chromosome-scale assembly of the giantPleurodeles waltlgenome.</title>
        <authorList>
            <person name="Brown T."/>
            <person name="Elewa A."/>
            <person name="Iarovenko S."/>
            <person name="Subramanian E."/>
            <person name="Araus A.J."/>
            <person name="Petzold A."/>
            <person name="Susuki M."/>
            <person name="Suzuki K.-i.T."/>
            <person name="Hayashi T."/>
            <person name="Toyoda A."/>
            <person name="Oliveira C."/>
            <person name="Osipova E."/>
            <person name="Leigh N.D."/>
            <person name="Simon A."/>
            <person name="Yun M.H."/>
        </authorList>
    </citation>
    <scope>NUCLEOTIDE SEQUENCE</scope>
    <source>
        <strain evidence="2">20211129_DDA</strain>
        <tissue evidence="2">Liver</tissue>
    </source>
</reference>
<gene>
    <name evidence="2" type="ORF">NDU88_008056</name>
</gene>
<sequence length="161" mass="17175">MPHMPSCKETVKLCQALCSLIRAILPQTPVAQCGSTLSSMRGKENQTKKKEGKTTGTPPSARFQLPFAAIITSAAAALLPPPAGPRGRVNNKDGPRFGLYPPVFIRRGHRDYTPRCEYNRGGGSKPLPREARSVSGCFTTDASTADPSAPLVGGTARTQLR</sequence>
<organism evidence="2 3">
    <name type="scientific">Pleurodeles waltl</name>
    <name type="common">Iberian ribbed newt</name>
    <dbReference type="NCBI Taxonomy" id="8319"/>
    <lineage>
        <taxon>Eukaryota</taxon>
        <taxon>Metazoa</taxon>
        <taxon>Chordata</taxon>
        <taxon>Craniata</taxon>
        <taxon>Vertebrata</taxon>
        <taxon>Euteleostomi</taxon>
        <taxon>Amphibia</taxon>
        <taxon>Batrachia</taxon>
        <taxon>Caudata</taxon>
        <taxon>Salamandroidea</taxon>
        <taxon>Salamandridae</taxon>
        <taxon>Pleurodelinae</taxon>
        <taxon>Pleurodeles</taxon>
    </lineage>
</organism>
<feature type="compositionally biased region" description="Basic and acidic residues" evidence="1">
    <location>
        <begin position="41"/>
        <end position="53"/>
    </location>
</feature>
<feature type="region of interest" description="Disordered" evidence="1">
    <location>
        <begin position="35"/>
        <end position="61"/>
    </location>
</feature>
<feature type="region of interest" description="Disordered" evidence="1">
    <location>
        <begin position="138"/>
        <end position="161"/>
    </location>
</feature>
<dbReference type="EMBL" id="JANPWB010000003">
    <property type="protein sequence ID" value="KAJ1204275.1"/>
    <property type="molecule type" value="Genomic_DNA"/>
</dbReference>
<protein>
    <submittedName>
        <fullName evidence="2">Uncharacterized protein</fullName>
    </submittedName>
</protein>
<evidence type="ECO:0000313" key="2">
    <source>
        <dbReference type="EMBL" id="KAJ1204275.1"/>
    </source>
</evidence>
<keyword evidence="3" id="KW-1185">Reference proteome</keyword>
<name>A0AAV7VRG7_PLEWA</name>
<proteinExistence type="predicted"/>
<comment type="caution">
    <text evidence="2">The sequence shown here is derived from an EMBL/GenBank/DDBJ whole genome shotgun (WGS) entry which is preliminary data.</text>
</comment>
<evidence type="ECO:0000256" key="1">
    <source>
        <dbReference type="SAM" id="MobiDB-lite"/>
    </source>
</evidence>
<evidence type="ECO:0000313" key="3">
    <source>
        <dbReference type="Proteomes" id="UP001066276"/>
    </source>
</evidence>
<accession>A0AAV7VRG7</accession>